<evidence type="ECO:0000313" key="2">
    <source>
        <dbReference type="Proteomes" id="UP000595249"/>
    </source>
</evidence>
<sequence>MTRKEAVAALMPVVELLLSMDKRLAALERSGTAGGPEASPLWSGQYPARVTEINDTPDKYVFKLNIQDKDFAFSMLRSEFVKKFFTSLTVSEAEIKPEIKLAWPGIFDDDTLSKEKLMQIVLSAKIVKRGGHPEAIEEVTDINPMLG</sequence>
<evidence type="ECO:0000313" key="1">
    <source>
        <dbReference type="EMBL" id="QPX75009.1"/>
    </source>
</evidence>
<dbReference type="KEGG" id="vg:80456997"/>
<dbReference type="Proteomes" id="UP000595249">
    <property type="component" value="Segment"/>
</dbReference>
<protein>
    <submittedName>
        <fullName evidence="1">Uncharacterized protein</fullName>
    </submittedName>
</protein>
<reference evidence="1 2" key="1">
    <citation type="submission" date="2020-09" db="EMBL/GenBank/DDBJ databases">
        <authorList>
            <person name="Marshall N."/>
            <person name="Wilson M.E."/>
            <person name="Walker J.K."/>
            <person name="Johnson L."/>
            <person name="Sharma R."/>
            <person name="Carr E."/>
            <person name="Grose J.H."/>
        </authorList>
    </citation>
    <scope>NUCLEOTIDE SEQUENCE [LARGE SCALE GENOMIC DNA]</scope>
</reference>
<keyword evidence="2" id="KW-1185">Reference proteome</keyword>
<dbReference type="EMBL" id="MW021761">
    <property type="protein sequence ID" value="QPX75009.1"/>
    <property type="molecule type" value="Genomic_DNA"/>
</dbReference>
<name>A0A7T3TL17_9CAUD</name>
<accession>A0A7T3TL17</accession>
<dbReference type="GeneID" id="80456997"/>
<dbReference type="RefSeq" id="YP_010774096.1">
    <property type="nucleotide sequence ID" value="NC_074751.1"/>
</dbReference>
<organism evidence="1 2">
    <name type="scientific">Serratia phage vB_SmaS_Rovert</name>
    <dbReference type="NCBI Taxonomy" id="2777363"/>
    <lineage>
        <taxon>Viruses</taxon>
        <taxon>Duplodnaviria</taxon>
        <taxon>Heunggongvirae</taxon>
        <taxon>Uroviricota</taxon>
        <taxon>Caudoviricetes</taxon>
        <taxon>Rovertvirus</taxon>
        <taxon>Rovertvirus rovert</taxon>
    </lineage>
</organism>
<proteinExistence type="predicted"/>